<protein>
    <submittedName>
        <fullName evidence="8">Galactose-proton symporter</fullName>
    </submittedName>
</protein>
<sequence>MKDKSKIFFNSVIAALSSFIYGLFQTSSSCLSDVLKKSYNSYKFKLDFIYFESMFTFIVFLGAFTCSLFIYLVKNISRKNLLIYNNFLYLVGSFITILSKNCFVLLAGRCLVGFAAGVTCYTVPSYIFGITYETERGFFMSFHSIGIVLGLVIGKILDVVFSDVYYFWIFLIISFLIVIHTVLLLLISNGKTLSLDHEHSSIKELIKDPRAKKSVFLALSFHIAQHASGIDHLSLSLEEILYDFKNPGLLSILSLSFSALISIICCSFIDKLGRKIMIIISTVLMALSTFIMGFDFVNLTILFIYFLDLILEWLQFLGLLQMKYFLLIM</sequence>
<proteinExistence type="predicted"/>
<dbReference type="PANTHER" id="PTHR23503:SF8">
    <property type="entry name" value="FACILITATED GLUCOSE TRANSPORTER PROTEIN 1"/>
    <property type="match status" value="1"/>
</dbReference>
<feature type="transmembrane region" description="Helical" evidence="6">
    <location>
        <begin position="165"/>
        <end position="187"/>
    </location>
</feature>
<feature type="transmembrane region" description="Helical" evidence="6">
    <location>
        <begin position="80"/>
        <end position="98"/>
    </location>
</feature>
<dbReference type="EMBL" id="KE647332">
    <property type="protein sequence ID" value="EQB60078.1"/>
    <property type="molecule type" value="Genomic_DNA"/>
</dbReference>
<dbReference type="GO" id="GO:0016020">
    <property type="term" value="C:membrane"/>
    <property type="evidence" value="ECO:0007669"/>
    <property type="project" value="UniProtKB-SubCell"/>
</dbReference>
<evidence type="ECO:0000256" key="1">
    <source>
        <dbReference type="ARBA" id="ARBA00004141"/>
    </source>
</evidence>
<dbReference type="Gene3D" id="1.20.1250.20">
    <property type="entry name" value="MFS general substrate transporter like domains"/>
    <property type="match status" value="2"/>
</dbReference>
<evidence type="ECO:0000256" key="6">
    <source>
        <dbReference type="SAM" id="Phobius"/>
    </source>
</evidence>
<dbReference type="Proteomes" id="UP000053780">
    <property type="component" value="Unassembled WGS sequence"/>
</dbReference>
<dbReference type="PROSITE" id="PS50850">
    <property type="entry name" value="MFS"/>
    <property type="match status" value="1"/>
</dbReference>
<feature type="transmembrane region" description="Helical" evidence="6">
    <location>
        <begin position="48"/>
        <end position="73"/>
    </location>
</feature>
<accession>T0L5X0</accession>
<feature type="transmembrane region" description="Helical" evidence="6">
    <location>
        <begin position="136"/>
        <end position="153"/>
    </location>
</feature>
<keyword evidence="9" id="KW-1185">Reference proteome</keyword>
<evidence type="ECO:0000313" key="8">
    <source>
        <dbReference type="EMBL" id="EQB60078.1"/>
    </source>
</evidence>
<evidence type="ECO:0000256" key="2">
    <source>
        <dbReference type="ARBA" id="ARBA00022448"/>
    </source>
</evidence>
<dbReference type="HOGENOM" id="CLU_001265_30_14_1"/>
<dbReference type="InterPro" id="IPR036259">
    <property type="entry name" value="MFS_trans_sf"/>
</dbReference>
<keyword evidence="4 6" id="KW-1133">Transmembrane helix</keyword>
<dbReference type="InterPro" id="IPR005828">
    <property type="entry name" value="MFS_sugar_transport-like"/>
</dbReference>
<evidence type="ECO:0000313" key="9">
    <source>
        <dbReference type="Proteomes" id="UP000053780"/>
    </source>
</evidence>
<gene>
    <name evidence="8" type="ORF">NAPIS_ORF02362</name>
</gene>
<dbReference type="GO" id="GO:0015149">
    <property type="term" value="F:hexose transmembrane transporter activity"/>
    <property type="evidence" value="ECO:0007669"/>
    <property type="project" value="TreeGrafter"/>
</dbReference>
<dbReference type="PANTHER" id="PTHR23503">
    <property type="entry name" value="SOLUTE CARRIER FAMILY 2"/>
    <property type="match status" value="1"/>
</dbReference>
<evidence type="ECO:0000256" key="4">
    <source>
        <dbReference type="ARBA" id="ARBA00022989"/>
    </source>
</evidence>
<dbReference type="OrthoDB" id="2196240at2759"/>
<feature type="transmembrane region" description="Helical" evidence="6">
    <location>
        <begin position="104"/>
        <end position="124"/>
    </location>
</feature>
<name>T0L5X0_9MICR</name>
<keyword evidence="2" id="KW-0813">Transport</keyword>
<dbReference type="SUPFAM" id="SSF103473">
    <property type="entry name" value="MFS general substrate transporter"/>
    <property type="match status" value="1"/>
</dbReference>
<feature type="domain" description="Major facilitator superfamily (MFS) profile" evidence="7">
    <location>
        <begin position="10"/>
        <end position="329"/>
    </location>
</feature>
<dbReference type="InterPro" id="IPR020846">
    <property type="entry name" value="MFS_dom"/>
</dbReference>
<dbReference type="VEuPathDB" id="MicrosporidiaDB:NAPIS_ORF02362"/>
<evidence type="ECO:0000259" key="7">
    <source>
        <dbReference type="PROSITE" id="PS50850"/>
    </source>
</evidence>
<reference evidence="8 9" key="1">
    <citation type="journal article" date="2013" name="BMC Genomics">
        <title>Genome sequencing and comparative genomics of honey bee microsporidia, Nosema apis reveal novel insights into host-parasite interactions.</title>
        <authorList>
            <person name="Chen Yp."/>
            <person name="Pettis J.S."/>
            <person name="Zhao Y."/>
            <person name="Liu X."/>
            <person name="Tallon L.J."/>
            <person name="Sadzewicz L.D."/>
            <person name="Li R."/>
            <person name="Zheng H."/>
            <person name="Huang S."/>
            <person name="Zhang X."/>
            <person name="Hamilton M.C."/>
            <person name="Pernal S.F."/>
            <person name="Melathopoulos A.P."/>
            <person name="Yan X."/>
            <person name="Evans J.D."/>
        </authorList>
    </citation>
    <scope>NUCLEOTIDE SEQUENCE [LARGE SCALE GENOMIC DNA]</scope>
    <source>
        <strain evidence="8 9">BRL 01</strain>
    </source>
</reference>
<feature type="transmembrane region" description="Helical" evidence="6">
    <location>
        <begin position="249"/>
        <end position="269"/>
    </location>
</feature>
<dbReference type="Pfam" id="PF00083">
    <property type="entry name" value="Sugar_tr"/>
    <property type="match status" value="2"/>
</dbReference>
<keyword evidence="3 6" id="KW-0812">Transmembrane</keyword>
<dbReference type="PROSITE" id="PS51257">
    <property type="entry name" value="PROKAR_LIPOPROTEIN"/>
    <property type="match status" value="1"/>
</dbReference>
<keyword evidence="5 6" id="KW-0472">Membrane</keyword>
<feature type="transmembrane region" description="Helical" evidence="6">
    <location>
        <begin position="276"/>
        <end position="294"/>
    </location>
</feature>
<evidence type="ECO:0000256" key="3">
    <source>
        <dbReference type="ARBA" id="ARBA00022692"/>
    </source>
</evidence>
<feature type="transmembrane region" description="Helical" evidence="6">
    <location>
        <begin position="300"/>
        <end position="320"/>
    </location>
</feature>
<feature type="transmembrane region" description="Helical" evidence="6">
    <location>
        <begin position="215"/>
        <end position="237"/>
    </location>
</feature>
<dbReference type="AlphaFoldDB" id="T0L5X0"/>
<evidence type="ECO:0000256" key="5">
    <source>
        <dbReference type="ARBA" id="ARBA00023136"/>
    </source>
</evidence>
<organism evidence="8 9">
    <name type="scientific">Vairimorpha apis BRL 01</name>
    <dbReference type="NCBI Taxonomy" id="1037528"/>
    <lineage>
        <taxon>Eukaryota</taxon>
        <taxon>Fungi</taxon>
        <taxon>Fungi incertae sedis</taxon>
        <taxon>Microsporidia</taxon>
        <taxon>Nosematidae</taxon>
        <taxon>Vairimorpha</taxon>
    </lineage>
</organism>
<comment type="subcellular location">
    <subcellularLocation>
        <location evidence="1">Membrane</location>
        <topology evidence="1">Multi-pass membrane protein</topology>
    </subcellularLocation>
</comment>
<dbReference type="InterPro" id="IPR045263">
    <property type="entry name" value="GLUT"/>
</dbReference>